<dbReference type="InterPro" id="IPR010737">
    <property type="entry name" value="4-carb_acid_sugar_kinase_N"/>
</dbReference>
<evidence type="ECO:0000256" key="6">
    <source>
        <dbReference type="ARBA" id="ARBA00023277"/>
    </source>
</evidence>
<dbReference type="SUPFAM" id="SSF142764">
    <property type="entry name" value="YgbK-like"/>
    <property type="match status" value="1"/>
</dbReference>
<dbReference type="InterPro" id="IPR042213">
    <property type="entry name" value="NBD_C_sf"/>
</dbReference>
<keyword evidence="5" id="KW-0067">ATP-binding</keyword>
<feature type="domain" description="Four-carbon acid sugar kinase N-terminal" evidence="7">
    <location>
        <begin position="5"/>
        <end position="240"/>
    </location>
</feature>
<dbReference type="STRING" id="257708.RGI145_21855"/>
<dbReference type="eggNOG" id="COG3395">
    <property type="taxonomic scope" value="Bacteria"/>
</dbReference>
<evidence type="ECO:0008006" key="11">
    <source>
        <dbReference type="Google" id="ProtNLM"/>
    </source>
</evidence>
<dbReference type="InterPro" id="IPR037051">
    <property type="entry name" value="4-carb_acid_sugar_kinase_N_sf"/>
</dbReference>
<comment type="similarity">
    <text evidence="1">Belongs to the four-carbon acid sugar kinase family.</text>
</comment>
<gene>
    <name evidence="9" type="ORF">RGI145_21855</name>
</gene>
<evidence type="ECO:0000259" key="8">
    <source>
        <dbReference type="Pfam" id="PF17042"/>
    </source>
</evidence>
<dbReference type="AlphaFoldDB" id="A0A1L7AMH7"/>
<feature type="domain" description="Four-carbon acid sugar kinase nucleotide binding" evidence="8">
    <location>
        <begin position="269"/>
        <end position="419"/>
    </location>
</feature>
<evidence type="ECO:0000256" key="5">
    <source>
        <dbReference type="ARBA" id="ARBA00022840"/>
    </source>
</evidence>
<dbReference type="RefSeq" id="WP_075800652.1">
    <property type="nucleotide sequence ID" value="NZ_CP015584.1"/>
</dbReference>
<protein>
    <recommendedName>
        <fullName evidence="11">Four-carbon acid sugar kinase family protein</fullName>
    </recommendedName>
</protein>
<sequence>MMHWLILADDLTGAADCAIAFARRGLDATVGWHAGAAPQGVTPGWDMPTGGAVLAVDADSRRLPAAEAAARHAALFRRLHPLGEGPAQGLIKKIDSTLRGQPVAELAATLQASREASGPRLAIVAPAFPGTGRTTSGGRIHLDGRPLERASLWARDHSYASAHLPTVLHEAGLRNTALPLAMLRDEAALAGALRQALAEGLEAVVCDAETPADLDRLALASLPLAQDVFWVGSGGIAVALAAAQPMAPGGAAPVRTPIPASPTGGQGVLLVVGSVAEASRDAAARLAAEDAVTHFPVAPALLRAGPAARDWAPLSAEIAAALARGRDTLVQIAPDAGADLRQGAALAESLALLLAPAGACMAGLFATGGETACALLTRLGVHGIRLLEEVEPGVPLGITQGAVRIPVMTKAGAFGHDRSLLNSLARMHDLLGNRT</sequence>
<reference evidence="9 10" key="1">
    <citation type="submission" date="2016-05" db="EMBL/GenBank/DDBJ databases">
        <title>Complete Genome and Methylome Analysis of Psychrotrophic Bacterial Isolates from Antarctic Lake Untersee.</title>
        <authorList>
            <person name="Fomenkov A."/>
            <person name="Akimov V.N."/>
            <person name="Vasilyeva L.V."/>
            <person name="Andersen D."/>
            <person name="Vincze T."/>
            <person name="Roberts R.J."/>
        </authorList>
    </citation>
    <scope>NUCLEOTIDE SEQUENCE [LARGE SCALE GENOMIC DNA]</scope>
    <source>
        <strain evidence="9 10">U14-5</strain>
    </source>
</reference>
<evidence type="ECO:0000256" key="1">
    <source>
        <dbReference type="ARBA" id="ARBA00005715"/>
    </source>
</evidence>
<evidence type="ECO:0000313" key="9">
    <source>
        <dbReference type="EMBL" id="APT59942.1"/>
    </source>
</evidence>
<evidence type="ECO:0000256" key="2">
    <source>
        <dbReference type="ARBA" id="ARBA00022679"/>
    </source>
</evidence>
<proteinExistence type="inferred from homology"/>
<keyword evidence="2" id="KW-0808">Transferase</keyword>
<keyword evidence="6" id="KW-0119">Carbohydrate metabolism</keyword>
<accession>A0A1L7AMH7</accession>
<evidence type="ECO:0000259" key="7">
    <source>
        <dbReference type="Pfam" id="PF07005"/>
    </source>
</evidence>
<evidence type="ECO:0000256" key="3">
    <source>
        <dbReference type="ARBA" id="ARBA00022741"/>
    </source>
</evidence>
<dbReference type="Proteomes" id="UP000185494">
    <property type="component" value="Chromosome 2"/>
</dbReference>
<evidence type="ECO:0000256" key="4">
    <source>
        <dbReference type="ARBA" id="ARBA00022777"/>
    </source>
</evidence>
<keyword evidence="4" id="KW-0418">Kinase</keyword>
<name>A0A1L7AMH7_9PROT</name>
<dbReference type="Gene3D" id="3.40.980.20">
    <property type="entry name" value="Four-carbon acid sugar kinase, nucleotide binding domain"/>
    <property type="match status" value="1"/>
</dbReference>
<dbReference type="Pfam" id="PF17042">
    <property type="entry name" value="NBD_C"/>
    <property type="match status" value="1"/>
</dbReference>
<dbReference type="GO" id="GO:0016301">
    <property type="term" value="F:kinase activity"/>
    <property type="evidence" value="ECO:0007669"/>
    <property type="project" value="UniProtKB-KW"/>
</dbReference>
<dbReference type="Pfam" id="PF07005">
    <property type="entry name" value="SBD_N"/>
    <property type="match status" value="1"/>
</dbReference>
<organism evidence="9 10">
    <name type="scientific">Roseomonas gilardii</name>
    <dbReference type="NCBI Taxonomy" id="257708"/>
    <lineage>
        <taxon>Bacteria</taxon>
        <taxon>Pseudomonadati</taxon>
        <taxon>Pseudomonadota</taxon>
        <taxon>Alphaproteobacteria</taxon>
        <taxon>Acetobacterales</taxon>
        <taxon>Roseomonadaceae</taxon>
        <taxon>Roseomonas</taxon>
    </lineage>
</organism>
<dbReference type="InterPro" id="IPR031475">
    <property type="entry name" value="NBD_C"/>
</dbReference>
<evidence type="ECO:0000313" key="10">
    <source>
        <dbReference type="Proteomes" id="UP000185494"/>
    </source>
</evidence>
<dbReference type="GO" id="GO:0005524">
    <property type="term" value="F:ATP binding"/>
    <property type="evidence" value="ECO:0007669"/>
    <property type="project" value="UniProtKB-KW"/>
</dbReference>
<dbReference type="KEGG" id="rgi:RGI145_21855"/>
<dbReference type="EMBL" id="CP015584">
    <property type="protein sequence ID" value="APT59942.1"/>
    <property type="molecule type" value="Genomic_DNA"/>
</dbReference>
<keyword evidence="3" id="KW-0547">Nucleotide-binding</keyword>
<dbReference type="Gene3D" id="3.40.50.10840">
    <property type="entry name" value="Putative sugar-binding, N-terminal domain"/>
    <property type="match status" value="1"/>
</dbReference>